<sequence>MKPRVVILGAGISGHTAALNLKRKLGNKGEVIVVSPNSNYQWVPSNIWVGTGHMKPEDVYFPLKPVYDKMKIDFKQAKALSIHPEGDAGENKPYVTIEYVSGTDAGKKEKVYYDFLINATGPKLNFEATPGLGPDASGTVSICSYNHADHAWSELSKVIEKMKKGQKQKIVIGLGHGGATCQGAALEYTLNVASLIKDLGLEDMADIRYITNEMFIGDLGMAGAYVKNAGYVAHTKNIISALFYEYGVRWHHQSSVYKVEPGKIYYETYQGEELTMDYDFAMLIPPFSGVGITSVGPNGEDYTDRLFKPNKLMIVDADYESAKKPYHEWSGDDWPKKLQNPTYPNIFAIGIAFAPPHTISKPHTTPSGRPLTPAPPRTGMPSAVMGHATAMNIAEWILEGKPSFKHKASMAEIASICVVSIGYGFRGIAGSMSVYPTIPDYNKYPDFGRDINYTIGEVGVAGHWFKYLMHHLFLYKAKAKPGWWLIPD</sequence>
<evidence type="ECO:0000313" key="2">
    <source>
        <dbReference type="EMBL" id="QCI27772.1"/>
    </source>
</evidence>
<gene>
    <name evidence="2" type="ORF">C6V80_01955</name>
    <name evidence="3" type="ORF">EDC58_1037</name>
</gene>
<evidence type="ECO:0000259" key="1">
    <source>
        <dbReference type="Pfam" id="PF07992"/>
    </source>
</evidence>
<evidence type="ECO:0000313" key="4">
    <source>
        <dbReference type="Proteomes" id="UP000272781"/>
    </source>
</evidence>
<dbReference type="Gene3D" id="3.50.50.100">
    <property type="match status" value="1"/>
</dbReference>
<reference evidence="3 4" key="2">
    <citation type="submission" date="2018-11" db="EMBL/GenBank/DDBJ databases">
        <title>Genomic Encyclopedia of Type Strains, Phase IV (KMG-IV): sequencing the most valuable type-strain genomes for metagenomic binning, comparative biology and taxonomic classification.</title>
        <authorList>
            <person name="Goeker M."/>
        </authorList>
    </citation>
    <scope>NUCLEOTIDE SEQUENCE [LARGE SCALE GENOMIC DNA]</scope>
    <source>
        <strain evidence="3 4">DSM 27783</strain>
    </source>
</reference>
<reference evidence="5" key="1">
    <citation type="submission" date="2018-03" db="EMBL/GenBank/DDBJ databases">
        <title>A comparative analysis of the Nautiliaceae.</title>
        <authorList>
            <person name="Grosche A."/>
            <person name="Smedile F."/>
            <person name="Vetriani C."/>
        </authorList>
    </citation>
    <scope>NUCLEOTIDE SEQUENCE [LARGE SCALE GENOMIC DNA]</scope>
    <source>
        <strain evidence="5">TB6</strain>
    </source>
</reference>
<dbReference type="Proteomes" id="UP000298805">
    <property type="component" value="Chromosome"/>
</dbReference>
<dbReference type="InterPro" id="IPR052541">
    <property type="entry name" value="SQRD"/>
</dbReference>
<reference evidence="2" key="3">
    <citation type="submission" date="2019-06" db="EMBL/GenBank/DDBJ databases">
        <title>A comparative analysis of the Nautiliaceae.</title>
        <authorList>
            <person name="Grosche A."/>
            <person name="Smedile F."/>
            <person name="Vetriani C."/>
        </authorList>
    </citation>
    <scope>NUCLEOTIDE SEQUENCE</scope>
    <source>
        <strain evidence="2">TB6</strain>
    </source>
</reference>
<dbReference type="Proteomes" id="UP000272781">
    <property type="component" value="Unassembled WGS sequence"/>
</dbReference>
<dbReference type="AlphaFoldDB" id="A0AAJ4UXW9"/>
<evidence type="ECO:0000313" key="3">
    <source>
        <dbReference type="EMBL" id="ROR40054.1"/>
    </source>
</evidence>
<protein>
    <submittedName>
        <fullName evidence="2">NAD(P)/FAD-dependent oxidoreductase</fullName>
    </submittedName>
    <submittedName>
        <fullName evidence="3">Sulfide-quinone oxidoreductase</fullName>
    </submittedName>
</protein>
<proteinExistence type="predicted"/>
<dbReference type="GO" id="GO:0016491">
    <property type="term" value="F:oxidoreductase activity"/>
    <property type="evidence" value="ECO:0007669"/>
    <property type="project" value="InterPro"/>
</dbReference>
<dbReference type="InterPro" id="IPR036188">
    <property type="entry name" value="FAD/NAD-bd_sf"/>
</dbReference>
<feature type="domain" description="FAD/NAD(P)-binding" evidence="1">
    <location>
        <begin position="4"/>
        <end position="182"/>
    </location>
</feature>
<dbReference type="InterPro" id="IPR023753">
    <property type="entry name" value="FAD/NAD-binding_dom"/>
</dbReference>
<dbReference type="PANTHER" id="PTHR43755">
    <property type="match status" value="1"/>
</dbReference>
<keyword evidence="5" id="KW-1185">Reference proteome</keyword>
<dbReference type="EMBL" id="CP027432">
    <property type="protein sequence ID" value="QCI27772.1"/>
    <property type="molecule type" value="Genomic_DNA"/>
</dbReference>
<accession>A0AAJ4UXW9</accession>
<dbReference type="Pfam" id="PF07992">
    <property type="entry name" value="Pyr_redox_2"/>
    <property type="match status" value="1"/>
</dbReference>
<dbReference type="RefSeq" id="WP_123352437.1">
    <property type="nucleotide sequence ID" value="NZ_CP027432.2"/>
</dbReference>
<dbReference type="EMBL" id="RJVK01000002">
    <property type="protein sequence ID" value="ROR40054.1"/>
    <property type="molecule type" value="Genomic_DNA"/>
</dbReference>
<evidence type="ECO:0000313" key="5">
    <source>
        <dbReference type="Proteomes" id="UP000298805"/>
    </source>
</evidence>
<name>A0AAJ4UXW9_9BACT</name>
<dbReference type="PANTHER" id="PTHR43755:SF1">
    <property type="entry name" value="FAD-DEPENDENT PYRIDINE NUCLEOTIDE-DISULPHIDE OXIDOREDUCTASE"/>
    <property type="match status" value="1"/>
</dbReference>
<dbReference type="SUPFAM" id="SSF51905">
    <property type="entry name" value="FAD/NAD(P)-binding domain"/>
    <property type="match status" value="2"/>
</dbReference>
<organism evidence="3 4">
    <name type="scientific">Caminibacter pacificus</name>
    <dbReference type="NCBI Taxonomy" id="1424653"/>
    <lineage>
        <taxon>Bacteria</taxon>
        <taxon>Pseudomonadati</taxon>
        <taxon>Campylobacterota</taxon>
        <taxon>Epsilonproteobacteria</taxon>
        <taxon>Nautiliales</taxon>
        <taxon>Nautiliaceae</taxon>
        <taxon>Caminibacter</taxon>
    </lineage>
</organism>